<dbReference type="InterPro" id="IPR027640">
    <property type="entry name" value="Kinesin-like_fam"/>
</dbReference>
<dbReference type="Gene3D" id="3.40.850.10">
    <property type="entry name" value="Kinesin motor domain"/>
    <property type="match status" value="1"/>
</dbReference>
<evidence type="ECO:0000256" key="2">
    <source>
        <dbReference type="ARBA" id="ARBA00022741"/>
    </source>
</evidence>
<dbReference type="OrthoDB" id="3176171at2759"/>
<dbReference type="PANTHER" id="PTHR47972">
    <property type="entry name" value="KINESIN-LIKE PROTEIN KLP-3"/>
    <property type="match status" value="1"/>
</dbReference>
<feature type="non-terminal residue" evidence="7">
    <location>
        <position position="1"/>
    </location>
</feature>
<dbReference type="AlphaFoldDB" id="A0A433SMQ8"/>
<dbReference type="PANTHER" id="PTHR47972:SF28">
    <property type="entry name" value="KINESIN-LIKE PROTEIN KLP-3"/>
    <property type="match status" value="1"/>
</dbReference>
<evidence type="ECO:0000313" key="8">
    <source>
        <dbReference type="Proteomes" id="UP000271974"/>
    </source>
</evidence>
<protein>
    <recommendedName>
        <fullName evidence="6">Kinesin motor domain-containing protein</fullName>
    </recommendedName>
</protein>
<evidence type="ECO:0000256" key="3">
    <source>
        <dbReference type="ARBA" id="ARBA00022840"/>
    </source>
</evidence>
<name>A0A433SMQ8_ELYCH</name>
<sequence>EKSRGFQLEKVFSDKASQSEVFGEVSPLIQSVLDGRNVCIFAYGQTGSGKTHTMEGSFKDPGVNQRALRQLFDETNDRTNKYKINASMLEIYNETIRDLLSSDPSDKLEVKLKPDGGVYVPGLVSVPVQSLEDIHRISKVAKDNRMVASTKMNERSSRSHLVLSVDVEETNLTTGSITKGRLNLVDLAGSERVSKSHVEGARLKEAQNINKSLSSLGDVINALKNRHPHVPYR</sequence>
<dbReference type="GO" id="GO:0007018">
    <property type="term" value="P:microtubule-based movement"/>
    <property type="evidence" value="ECO:0007669"/>
    <property type="project" value="InterPro"/>
</dbReference>
<dbReference type="InterPro" id="IPR001752">
    <property type="entry name" value="Kinesin_motor_dom"/>
</dbReference>
<keyword evidence="4" id="KW-0206">Cytoskeleton</keyword>
<feature type="binding site" evidence="5">
    <location>
        <begin position="44"/>
        <end position="51"/>
    </location>
    <ligand>
        <name>ATP</name>
        <dbReference type="ChEBI" id="CHEBI:30616"/>
    </ligand>
</feature>
<dbReference type="PROSITE" id="PS50067">
    <property type="entry name" value="KINESIN_MOTOR_2"/>
    <property type="match status" value="1"/>
</dbReference>
<dbReference type="STRING" id="188477.A0A433SMQ8"/>
<dbReference type="GO" id="GO:0003777">
    <property type="term" value="F:microtubule motor activity"/>
    <property type="evidence" value="ECO:0007669"/>
    <property type="project" value="InterPro"/>
</dbReference>
<dbReference type="SMART" id="SM00129">
    <property type="entry name" value="KISc"/>
    <property type="match status" value="1"/>
</dbReference>
<keyword evidence="2 5" id="KW-0547">Nucleotide-binding</keyword>
<dbReference type="InterPro" id="IPR027417">
    <property type="entry name" value="P-loop_NTPase"/>
</dbReference>
<dbReference type="GO" id="GO:0015630">
    <property type="term" value="C:microtubule cytoskeleton"/>
    <property type="evidence" value="ECO:0007669"/>
    <property type="project" value="TreeGrafter"/>
</dbReference>
<keyword evidence="8" id="KW-1185">Reference proteome</keyword>
<keyword evidence="3 5" id="KW-0067">ATP-binding</keyword>
<evidence type="ECO:0000313" key="7">
    <source>
        <dbReference type="EMBL" id="RUS70443.1"/>
    </source>
</evidence>
<evidence type="ECO:0000259" key="6">
    <source>
        <dbReference type="PROSITE" id="PS50067"/>
    </source>
</evidence>
<keyword evidence="5" id="KW-0505">Motor protein</keyword>
<dbReference type="InterPro" id="IPR019821">
    <property type="entry name" value="Kinesin_motor_CS"/>
</dbReference>
<accession>A0A433SMQ8</accession>
<comment type="caution">
    <text evidence="7">The sequence shown here is derived from an EMBL/GenBank/DDBJ whole genome shotgun (WGS) entry which is preliminary data.</text>
</comment>
<reference evidence="7 8" key="1">
    <citation type="submission" date="2019-01" db="EMBL/GenBank/DDBJ databases">
        <title>A draft genome assembly of the solar-powered sea slug Elysia chlorotica.</title>
        <authorList>
            <person name="Cai H."/>
            <person name="Li Q."/>
            <person name="Fang X."/>
            <person name="Li J."/>
            <person name="Curtis N.E."/>
            <person name="Altenburger A."/>
            <person name="Shibata T."/>
            <person name="Feng M."/>
            <person name="Maeda T."/>
            <person name="Schwartz J.A."/>
            <person name="Shigenobu S."/>
            <person name="Lundholm N."/>
            <person name="Nishiyama T."/>
            <person name="Yang H."/>
            <person name="Hasebe M."/>
            <person name="Li S."/>
            <person name="Pierce S.K."/>
            <person name="Wang J."/>
        </authorList>
    </citation>
    <scope>NUCLEOTIDE SEQUENCE [LARGE SCALE GENOMIC DNA]</scope>
    <source>
        <strain evidence="7">EC2010</strain>
        <tissue evidence="7">Whole organism of an adult</tissue>
    </source>
</reference>
<feature type="domain" description="Kinesin motor" evidence="6">
    <location>
        <begin position="1"/>
        <end position="233"/>
    </location>
</feature>
<dbReference type="GO" id="GO:0008017">
    <property type="term" value="F:microtubule binding"/>
    <property type="evidence" value="ECO:0007669"/>
    <property type="project" value="InterPro"/>
</dbReference>
<dbReference type="Proteomes" id="UP000271974">
    <property type="component" value="Unassembled WGS sequence"/>
</dbReference>
<comment type="subcellular location">
    <subcellularLocation>
        <location evidence="1">Cytoplasm</location>
        <location evidence="1">Cytoskeleton</location>
    </subcellularLocation>
</comment>
<evidence type="ECO:0000256" key="4">
    <source>
        <dbReference type="ARBA" id="ARBA00023212"/>
    </source>
</evidence>
<keyword evidence="4" id="KW-0963">Cytoplasm</keyword>
<dbReference type="SUPFAM" id="SSF52540">
    <property type="entry name" value="P-loop containing nucleoside triphosphate hydrolases"/>
    <property type="match status" value="1"/>
</dbReference>
<dbReference type="PROSITE" id="PS00411">
    <property type="entry name" value="KINESIN_MOTOR_1"/>
    <property type="match status" value="1"/>
</dbReference>
<evidence type="ECO:0000256" key="5">
    <source>
        <dbReference type="PROSITE-ProRule" id="PRU00283"/>
    </source>
</evidence>
<gene>
    <name evidence="7" type="ORF">EGW08_021792</name>
</gene>
<evidence type="ECO:0000256" key="1">
    <source>
        <dbReference type="ARBA" id="ARBA00004245"/>
    </source>
</evidence>
<dbReference type="PRINTS" id="PR00380">
    <property type="entry name" value="KINESINHEAVY"/>
</dbReference>
<dbReference type="Pfam" id="PF00225">
    <property type="entry name" value="Kinesin"/>
    <property type="match status" value="1"/>
</dbReference>
<dbReference type="InterPro" id="IPR036961">
    <property type="entry name" value="Kinesin_motor_dom_sf"/>
</dbReference>
<organism evidence="7 8">
    <name type="scientific">Elysia chlorotica</name>
    <name type="common">Eastern emerald elysia</name>
    <name type="synonym">Sea slug</name>
    <dbReference type="NCBI Taxonomy" id="188477"/>
    <lineage>
        <taxon>Eukaryota</taxon>
        <taxon>Metazoa</taxon>
        <taxon>Spiralia</taxon>
        <taxon>Lophotrochozoa</taxon>
        <taxon>Mollusca</taxon>
        <taxon>Gastropoda</taxon>
        <taxon>Heterobranchia</taxon>
        <taxon>Euthyneura</taxon>
        <taxon>Panpulmonata</taxon>
        <taxon>Sacoglossa</taxon>
        <taxon>Placobranchoidea</taxon>
        <taxon>Plakobranchidae</taxon>
        <taxon>Elysia</taxon>
    </lineage>
</organism>
<comment type="similarity">
    <text evidence="5">Belongs to the TRAFAC class myosin-kinesin ATPase superfamily. Kinesin family.</text>
</comment>
<dbReference type="GO" id="GO:0005524">
    <property type="term" value="F:ATP binding"/>
    <property type="evidence" value="ECO:0007669"/>
    <property type="project" value="UniProtKB-UniRule"/>
</dbReference>
<dbReference type="EMBL" id="RQTK01001408">
    <property type="protein sequence ID" value="RUS70443.1"/>
    <property type="molecule type" value="Genomic_DNA"/>
</dbReference>
<feature type="non-terminal residue" evidence="7">
    <location>
        <position position="233"/>
    </location>
</feature>
<proteinExistence type="inferred from homology"/>